<reference evidence="2 3" key="1">
    <citation type="journal article" date="2013" name="BMC Genomics">
        <title>The miniature genome of a carnivorous plant Genlisea aurea contains a low number of genes and short non-coding sequences.</title>
        <authorList>
            <person name="Leushkin E.V."/>
            <person name="Sutormin R.A."/>
            <person name="Nabieva E.R."/>
            <person name="Penin A.A."/>
            <person name="Kondrashov A.S."/>
            <person name="Logacheva M.D."/>
        </authorList>
    </citation>
    <scope>NUCLEOTIDE SEQUENCE [LARGE SCALE GENOMIC DNA]</scope>
</reference>
<proteinExistence type="predicted"/>
<keyword evidence="3" id="KW-1185">Reference proteome</keyword>
<accession>S8EDY3</accession>
<evidence type="ECO:0000256" key="1">
    <source>
        <dbReference type="SAM" id="MobiDB-lite"/>
    </source>
</evidence>
<feature type="compositionally biased region" description="Polar residues" evidence="1">
    <location>
        <begin position="86"/>
        <end position="101"/>
    </location>
</feature>
<feature type="compositionally biased region" description="Polar residues" evidence="1">
    <location>
        <begin position="36"/>
        <end position="47"/>
    </location>
</feature>
<evidence type="ECO:0000313" key="3">
    <source>
        <dbReference type="Proteomes" id="UP000015453"/>
    </source>
</evidence>
<feature type="region of interest" description="Disordered" evidence="1">
    <location>
        <begin position="15"/>
        <end position="142"/>
    </location>
</feature>
<name>S8EDY3_9LAMI</name>
<feature type="non-terminal residue" evidence="2">
    <location>
        <position position="1"/>
    </location>
</feature>
<dbReference type="Proteomes" id="UP000015453">
    <property type="component" value="Unassembled WGS sequence"/>
</dbReference>
<comment type="caution">
    <text evidence="2">The sequence shown here is derived from an EMBL/GenBank/DDBJ whole genome shotgun (WGS) entry which is preliminary data.</text>
</comment>
<sequence>TPASVLSPAVPTDVVDSKHFSSSQNYNREFREPPICNSQSRAKSTTAEAAHHHRVQDTSGYFEDHLPRKLPDSNNIPCPAGRHNSHFSGRSSNDFPSTNEAFSKGFHFRPPHPASSSQFSYGQERVQSRRGDNIPPPHYNRHRTRYIENGNFYRNRERNKFIHRDSNSGEYWRLPYPAYNSGPCYEDGGRMNHPAPYGGLPREPPFPNNRWHCPPGPSNHRHVNNHYSHCEGPIPVENRASDYWRPR</sequence>
<gene>
    <name evidence="2" type="ORF">M569_00562</name>
</gene>
<dbReference type="OrthoDB" id="62853at2759"/>
<protein>
    <submittedName>
        <fullName evidence="2">Uncharacterized protein</fullName>
    </submittedName>
</protein>
<organism evidence="2 3">
    <name type="scientific">Genlisea aurea</name>
    <dbReference type="NCBI Taxonomy" id="192259"/>
    <lineage>
        <taxon>Eukaryota</taxon>
        <taxon>Viridiplantae</taxon>
        <taxon>Streptophyta</taxon>
        <taxon>Embryophyta</taxon>
        <taxon>Tracheophyta</taxon>
        <taxon>Spermatophyta</taxon>
        <taxon>Magnoliopsida</taxon>
        <taxon>eudicotyledons</taxon>
        <taxon>Gunneridae</taxon>
        <taxon>Pentapetalae</taxon>
        <taxon>asterids</taxon>
        <taxon>lamiids</taxon>
        <taxon>Lamiales</taxon>
        <taxon>Lentibulariaceae</taxon>
        <taxon>Genlisea</taxon>
    </lineage>
</organism>
<evidence type="ECO:0000313" key="2">
    <source>
        <dbReference type="EMBL" id="EPS74198.1"/>
    </source>
</evidence>
<dbReference type="AlphaFoldDB" id="S8EDY3"/>
<feature type="compositionally biased region" description="Basic and acidic residues" evidence="1">
    <location>
        <begin position="62"/>
        <end position="71"/>
    </location>
</feature>
<dbReference type="EMBL" id="AUSU01000147">
    <property type="protein sequence ID" value="EPS74198.1"/>
    <property type="molecule type" value="Genomic_DNA"/>
</dbReference>